<evidence type="ECO:0000313" key="4">
    <source>
        <dbReference type="Proteomes" id="UP000037510"/>
    </source>
</evidence>
<dbReference type="EMBL" id="JTDY01004585">
    <property type="protein sequence ID" value="KOB67984.1"/>
    <property type="molecule type" value="Genomic_DNA"/>
</dbReference>
<feature type="region of interest" description="Disordered" evidence="1">
    <location>
        <begin position="381"/>
        <end position="656"/>
    </location>
</feature>
<feature type="region of interest" description="Disordered" evidence="1">
    <location>
        <begin position="285"/>
        <end position="315"/>
    </location>
</feature>
<feature type="domain" description="DUF4758" evidence="2">
    <location>
        <begin position="233"/>
        <end position="357"/>
    </location>
</feature>
<accession>A0A0L7KY58</accession>
<feature type="region of interest" description="Disordered" evidence="1">
    <location>
        <begin position="190"/>
        <end position="214"/>
    </location>
</feature>
<feature type="compositionally biased region" description="Low complexity" evidence="1">
    <location>
        <begin position="193"/>
        <end position="205"/>
    </location>
</feature>
<feature type="compositionally biased region" description="Polar residues" evidence="1">
    <location>
        <begin position="522"/>
        <end position="534"/>
    </location>
</feature>
<feature type="compositionally biased region" description="Low complexity" evidence="1">
    <location>
        <begin position="140"/>
        <end position="155"/>
    </location>
</feature>
<name>A0A0L7KY58_OPEBR</name>
<feature type="non-terminal residue" evidence="3">
    <location>
        <position position="1"/>
    </location>
</feature>
<feature type="compositionally biased region" description="Basic residues" evidence="1">
    <location>
        <begin position="287"/>
        <end position="302"/>
    </location>
</feature>
<feature type="compositionally biased region" description="Low complexity" evidence="1">
    <location>
        <begin position="577"/>
        <end position="589"/>
    </location>
</feature>
<dbReference type="PANTHER" id="PTHR39072">
    <property type="entry name" value="RE48511P"/>
    <property type="match status" value="1"/>
</dbReference>
<keyword evidence="4" id="KW-1185">Reference proteome</keyword>
<reference evidence="3 4" key="1">
    <citation type="journal article" date="2015" name="Genome Biol. Evol.">
        <title>The genome of winter moth (Operophtera brumata) provides a genomic perspective on sexual dimorphism and phenology.</title>
        <authorList>
            <person name="Derks M.F."/>
            <person name="Smit S."/>
            <person name="Salis L."/>
            <person name="Schijlen E."/>
            <person name="Bossers A."/>
            <person name="Mateman C."/>
            <person name="Pijl A.S."/>
            <person name="de Ridder D."/>
            <person name="Groenen M.A."/>
            <person name="Visser M.E."/>
            <person name="Megens H.J."/>
        </authorList>
    </citation>
    <scope>NUCLEOTIDE SEQUENCE [LARGE SCALE GENOMIC DNA]</scope>
    <source>
        <strain evidence="3">WM2013NL</strain>
        <tissue evidence="3">Head and thorax</tissue>
    </source>
</reference>
<feature type="compositionally biased region" description="Polar residues" evidence="1">
    <location>
        <begin position="451"/>
        <end position="481"/>
    </location>
</feature>
<protein>
    <recommendedName>
        <fullName evidence="2">DUF4758 domain-containing protein</fullName>
    </recommendedName>
</protein>
<dbReference type="AlphaFoldDB" id="A0A0L7KY58"/>
<dbReference type="InterPro" id="IPR031866">
    <property type="entry name" value="DUF4758"/>
</dbReference>
<feature type="non-terminal residue" evidence="3">
    <location>
        <position position="1219"/>
    </location>
</feature>
<comment type="caution">
    <text evidence="3">The sequence shown here is derived from an EMBL/GenBank/DDBJ whole genome shotgun (WGS) entry which is preliminary data.</text>
</comment>
<sequence>SFLDNSKINVCGLRIPSSAPSPNAMRPQKMPIIGIVGVWSPRCVSKVDYLRPLDGKWCGSCIVSADGNFLTQTVYGFLDFTTTIGNTVMVFSPHSAPPPEQPTTEKAVQENIIETKPPPAVASPSPDAIKPSKISEKKANNSPVSSAISVVSSPAKSEEKAPNPPKVIAKEQKQIISKVEVVAGPSKIVESISPKPSQKPKQSSQSKKKKNEIKSAVNVVSSKVEVKQAPLSSKVNSVVNIKSSGIEDEPAILVTNNNIGEPEYDFLSRQPSEFVEETYKVINIRPSKTHGPKPKHAHKHRQQAPTPPPDDEEHPIGLVTTLGGTIVKDGLTTVHETSVIGTYISGKYAQVLNSNSKIYGAGSGHRGKISPSPTHRILKTGAPAITKNHRYNLEPTPSISDEDTSFSKTTRRQPSGGGSFKNRYRSQAIPENEGHENAPSSQPKKFKNRNTAHVQRAQQSTRFGRPSNKPQLATVSVFSETSSASYSNRRKSSRISGSKAVVTPSSNNEQRRGFKPRVQPSPVEQVTPTPSTSIYKFKLNRAPGSGRWQYKTSPKPKVTIRKMSGDDEQQTTPNPNPLLDDPNSNDLSLQARSDNDLELSGSQSGPGTLLENDTDDNSIEKPPPVETLKVEISTPADFRDKRIEPTAIPNPQSSLNEPLTENILATASPYGKDHNLDSSIATLPAITLSSGMETPPLETVTETFSTTQHMLKTHILPVIRPDVNLTSSLTFIQTYQVTRFVTATKTLPPMDYFQFIPSKTLKEFNSRLDEAGSELHLELDFGDSNEDEDGVPGRVFPADLDLANIGSDFDLTEVDKYKDNHLRLKKAHGQNKQNQVTESPSALTPEQAQQLALLRLLNPAAAAQIPNVITTSKPVLKFETIYESHVIPVFNGKSTIQSTISRVVATVTKTEYEIGTSSLPALPLQQIQQINPLFPQQQYTLTSTPVVVNTEVVATDSQILKLTFGAKTLYTTLFTTKLVPTMVTSYVTSSIPVQPTAAGGFPGYYPAPYAPFPYSDTPISRCFQFTWLGPRWNNESIFLNATCSDATRLSSGVPCFQPLVVSYDGTWPDVNYIWANHGEDASCILANNDVCATYTYYFDGHVENSTYMCTRAVDSNDQAISSGCYTQTNGSYATRACFCRSIPGGLPCNACLTFLCFLSTLTVDYRTAAQMNTVKVVVAHSNVTLTLSWNIIPNAGLLPNIMALGAHSFKFPSDYTQTR</sequence>
<dbReference type="PANTHER" id="PTHR39072:SF3">
    <property type="entry name" value="RE48511P"/>
    <property type="match status" value="1"/>
</dbReference>
<feature type="region of interest" description="Disordered" evidence="1">
    <location>
        <begin position="115"/>
        <end position="169"/>
    </location>
</feature>
<dbReference type="Pfam" id="PF15950">
    <property type="entry name" value="DUF4758"/>
    <property type="match status" value="1"/>
</dbReference>
<evidence type="ECO:0000256" key="1">
    <source>
        <dbReference type="SAM" id="MobiDB-lite"/>
    </source>
</evidence>
<evidence type="ECO:0000259" key="2">
    <source>
        <dbReference type="Pfam" id="PF15950"/>
    </source>
</evidence>
<gene>
    <name evidence="3" type="ORF">OBRU01_15941</name>
</gene>
<dbReference type="STRING" id="104452.A0A0L7KY58"/>
<organism evidence="3 4">
    <name type="scientific">Operophtera brumata</name>
    <name type="common">Winter moth</name>
    <name type="synonym">Phalaena brumata</name>
    <dbReference type="NCBI Taxonomy" id="104452"/>
    <lineage>
        <taxon>Eukaryota</taxon>
        <taxon>Metazoa</taxon>
        <taxon>Ecdysozoa</taxon>
        <taxon>Arthropoda</taxon>
        <taxon>Hexapoda</taxon>
        <taxon>Insecta</taxon>
        <taxon>Pterygota</taxon>
        <taxon>Neoptera</taxon>
        <taxon>Endopterygota</taxon>
        <taxon>Lepidoptera</taxon>
        <taxon>Glossata</taxon>
        <taxon>Ditrysia</taxon>
        <taxon>Geometroidea</taxon>
        <taxon>Geometridae</taxon>
        <taxon>Larentiinae</taxon>
        <taxon>Operophtera</taxon>
    </lineage>
</organism>
<evidence type="ECO:0000313" key="3">
    <source>
        <dbReference type="EMBL" id="KOB67984.1"/>
    </source>
</evidence>
<proteinExistence type="predicted"/>
<dbReference type="Proteomes" id="UP000037510">
    <property type="component" value="Unassembled WGS sequence"/>
</dbReference>